<sequence>MWLHRLTTAGLGVISASAAGGRSLAPPYTSWP</sequence>
<gene>
    <name evidence="1" type="ORF">E2C01_092754</name>
</gene>
<reference evidence="1 2" key="1">
    <citation type="submission" date="2019-05" db="EMBL/GenBank/DDBJ databases">
        <title>Another draft genome of Portunus trituberculatus and its Hox gene families provides insights of decapod evolution.</title>
        <authorList>
            <person name="Jeong J.-H."/>
            <person name="Song I."/>
            <person name="Kim S."/>
            <person name="Choi T."/>
            <person name="Kim D."/>
            <person name="Ryu S."/>
            <person name="Kim W."/>
        </authorList>
    </citation>
    <scope>NUCLEOTIDE SEQUENCE [LARGE SCALE GENOMIC DNA]</scope>
    <source>
        <tissue evidence="1">Muscle</tissue>
    </source>
</reference>
<keyword evidence="2" id="KW-1185">Reference proteome</keyword>
<comment type="caution">
    <text evidence="1">The sequence shown here is derived from an EMBL/GenBank/DDBJ whole genome shotgun (WGS) entry which is preliminary data.</text>
</comment>
<protein>
    <submittedName>
        <fullName evidence="1">Uncharacterized protein</fullName>
    </submittedName>
</protein>
<accession>A0A5B7JWR1</accession>
<organism evidence="1 2">
    <name type="scientific">Portunus trituberculatus</name>
    <name type="common">Swimming crab</name>
    <name type="synonym">Neptunus trituberculatus</name>
    <dbReference type="NCBI Taxonomy" id="210409"/>
    <lineage>
        <taxon>Eukaryota</taxon>
        <taxon>Metazoa</taxon>
        <taxon>Ecdysozoa</taxon>
        <taxon>Arthropoda</taxon>
        <taxon>Crustacea</taxon>
        <taxon>Multicrustacea</taxon>
        <taxon>Malacostraca</taxon>
        <taxon>Eumalacostraca</taxon>
        <taxon>Eucarida</taxon>
        <taxon>Decapoda</taxon>
        <taxon>Pleocyemata</taxon>
        <taxon>Brachyura</taxon>
        <taxon>Eubrachyura</taxon>
        <taxon>Portunoidea</taxon>
        <taxon>Portunidae</taxon>
        <taxon>Portuninae</taxon>
        <taxon>Portunus</taxon>
    </lineage>
</organism>
<dbReference type="AlphaFoldDB" id="A0A5B7JWR1"/>
<dbReference type="Proteomes" id="UP000324222">
    <property type="component" value="Unassembled WGS sequence"/>
</dbReference>
<evidence type="ECO:0000313" key="2">
    <source>
        <dbReference type="Proteomes" id="UP000324222"/>
    </source>
</evidence>
<name>A0A5B7JWR1_PORTR</name>
<proteinExistence type="predicted"/>
<dbReference type="EMBL" id="VSRR010109956">
    <property type="protein sequence ID" value="MPC97438.1"/>
    <property type="molecule type" value="Genomic_DNA"/>
</dbReference>
<evidence type="ECO:0000313" key="1">
    <source>
        <dbReference type="EMBL" id="MPC97438.1"/>
    </source>
</evidence>